<dbReference type="GO" id="GO:0044614">
    <property type="term" value="C:nuclear pore cytoplasmic filaments"/>
    <property type="evidence" value="ECO:0007669"/>
    <property type="project" value="TreeGrafter"/>
</dbReference>
<reference evidence="12" key="1">
    <citation type="submission" date="2023-03" db="EMBL/GenBank/DDBJ databases">
        <authorList>
            <person name="Julca I."/>
        </authorList>
    </citation>
    <scope>NUCLEOTIDE SEQUENCE</scope>
</reference>
<evidence type="ECO:0000256" key="10">
    <source>
        <dbReference type="SAM" id="MobiDB-lite"/>
    </source>
</evidence>
<dbReference type="GO" id="GO:0051028">
    <property type="term" value="P:mRNA transport"/>
    <property type="evidence" value="ECO:0007669"/>
    <property type="project" value="UniProtKB-KW"/>
</dbReference>
<dbReference type="Proteomes" id="UP001161247">
    <property type="component" value="Chromosome 4"/>
</dbReference>
<evidence type="ECO:0000256" key="4">
    <source>
        <dbReference type="ARBA" id="ARBA00022816"/>
    </source>
</evidence>
<dbReference type="GO" id="GO:0006405">
    <property type="term" value="P:RNA export from nucleus"/>
    <property type="evidence" value="ECO:0007669"/>
    <property type="project" value="TreeGrafter"/>
</dbReference>
<dbReference type="AlphaFoldDB" id="A0AAV1D206"/>
<name>A0AAV1D206_OLDCO</name>
<comment type="similarity">
    <text evidence="2">Belongs to the nucleoporin GLFG family.</text>
</comment>
<dbReference type="FunFam" id="3.30.1610.10:FF:000002">
    <property type="entry name" value="nuclear pore complex protein NUP98A"/>
    <property type="match status" value="1"/>
</dbReference>
<feature type="region of interest" description="Disordered" evidence="10">
    <location>
        <begin position="536"/>
        <end position="631"/>
    </location>
</feature>
<sequence>MNTAFGQPAELGPNTNSNSNNGSFFGARFYGDAASTGNPSGFQRPANMGFGSFSGQNLNPGSTYGQSNNPFSIPSGKSGFRITAPSPSSSSSSTFGPQNGSVWGSLKPGPSTSSMHQGTGRGSFVPIPCEGCAGGQLHSVSAMPNLSKSHEELRFDDYQLAVGKGSTSTDPLGRFIPNNMSQTSNAVATGFRPFGSISSTTPSFFSFSQCQPQTSSAPSTGPGIWGNFPSSSSGFTFQSQTHGSSTMSTATRPQFSFPPSTLSPFTSPSQPQASSTVSTGTWGWVNFPSSSSGFTFQSQPHTSSTMSAATGAQFSSPQSTLSPFTSQSQSQASSTVSAGTGPMGDISFEPAPPFSFHIQPLVSNAMSAGKGTMGDFSFEPTSPFCFHTQPQVSTAMSTVTRPQQQQPSSSSAPPVDNAAPQNTQTTTATQTKPVHNAASQTTQTTHALDSKFFKQPTAGTLKAETDTPIATMQQSDQITIAITPSAVESPFGMQSTVQISVNFLVSQLQHGISSISFSENPSSTKRVVMNLGQTGISFEIDPPKSDGQKKAPVYEEKSSGTGIGKSSTPSIPMQKPRAWTLNLTEEGAPETKSSQSPLQDENSSKVENGNSDYSDSRKPGSGSSAESKLNVEVTCNSTAENEKCDVVTRNKTDRDLTPNEDAAGIEAMMPKMQSFDHFTIPPIQELAEKERIEPGFCGHVKDFVVGRKGYGSIKFLGETDVRNLDLESLIKFNHQEVIVYADESKRPQVGQGLNKPAEITLLDVKCIDNAGNQYVGGPKVENFKKVLIKKAAEQGVEFVSYDPVNGEWKFRVQHF</sequence>
<feature type="region of interest" description="Disordered" evidence="10">
    <location>
        <begin position="296"/>
        <end position="351"/>
    </location>
</feature>
<dbReference type="EMBL" id="OX459121">
    <property type="protein sequence ID" value="CAI9101406.1"/>
    <property type="molecule type" value="Genomic_DNA"/>
</dbReference>
<evidence type="ECO:0000256" key="8">
    <source>
        <dbReference type="ARBA" id="ARBA00023242"/>
    </source>
</evidence>
<dbReference type="GO" id="GO:0006606">
    <property type="term" value="P:protein import into nucleus"/>
    <property type="evidence" value="ECO:0007669"/>
    <property type="project" value="TreeGrafter"/>
</dbReference>
<dbReference type="PANTHER" id="PTHR23198:SF6">
    <property type="entry name" value="NUCLEAR PORE COMPLEX PROTEIN NUP98-NUP96"/>
    <property type="match status" value="1"/>
</dbReference>
<evidence type="ECO:0000256" key="6">
    <source>
        <dbReference type="ARBA" id="ARBA00023010"/>
    </source>
</evidence>
<feature type="compositionally biased region" description="Polar residues" evidence="10">
    <location>
        <begin position="242"/>
        <end position="252"/>
    </location>
</feature>
<comment type="subcellular location">
    <subcellularLocation>
        <location evidence="1">Nucleus</location>
        <location evidence="1">Nuclear pore complex</location>
    </subcellularLocation>
</comment>
<dbReference type="Gene3D" id="3.30.1610.10">
    <property type="entry name" value="Peptidase S59, nucleoporin"/>
    <property type="match status" value="1"/>
</dbReference>
<dbReference type="GO" id="GO:0034398">
    <property type="term" value="P:telomere tethering at nuclear periphery"/>
    <property type="evidence" value="ECO:0007669"/>
    <property type="project" value="TreeGrafter"/>
</dbReference>
<gene>
    <name evidence="12" type="ORF">OLC1_LOCUS10998</name>
</gene>
<dbReference type="InterPro" id="IPR007230">
    <property type="entry name" value="Nup98_auto-Pept-S59_dom"/>
</dbReference>
<dbReference type="GO" id="GO:0000973">
    <property type="term" value="P:post-transcriptional tethering of RNA polymerase II gene DNA at nuclear periphery"/>
    <property type="evidence" value="ECO:0007669"/>
    <property type="project" value="TreeGrafter"/>
</dbReference>
<comment type="subunit">
    <text evidence="9">Part of the nuclear pore complex (NPC). The NPC has an eight-fold symmetrical structure comprising a central transport channel and two rings, the cytoplasmic and nuclear rings, to which eight filaments are attached. The cytoplasmic filaments have loose ends, while the nuclear filaments are joined in a distal ring, forming a nuclear basket. NPCs are highly dynamic in configuration and composition, and can be devided in 3 subcomplexes, the NUP62 subcomplex, the NUP107-160 subcomplex and the NUP93 subcomplex, containing approximately 30 different nucleoporin proteins.</text>
</comment>
<organism evidence="12 13">
    <name type="scientific">Oldenlandia corymbosa var. corymbosa</name>
    <dbReference type="NCBI Taxonomy" id="529605"/>
    <lineage>
        <taxon>Eukaryota</taxon>
        <taxon>Viridiplantae</taxon>
        <taxon>Streptophyta</taxon>
        <taxon>Embryophyta</taxon>
        <taxon>Tracheophyta</taxon>
        <taxon>Spermatophyta</taxon>
        <taxon>Magnoliopsida</taxon>
        <taxon>eudicotyledons</taxon>
        <taxon>Gunneridae</taxon>
        <taxon>Pentapetalae</taxon>
        <taxon>asterids</taxon>
        <taxon>lamiids</taxon>
        <taxon>Gentianales</taxon>
        <taxon>Rubiaceae</taxon>
        <taxon>Rubioideae</taxon>
        <taxon>Spermacoceae</taxon>
        <taxon>Hedyotis-Oldenlandia complex</taxon>
        <taxon>Oldenlandia</taxon>
    </lineage>
</organism>
<feature type="domain" description="Peptidase S59" evidence="11">
    <location>
        <begin position="674"/>
        <end position="815"/>
    </location>
</feature>
<protein>
    <submittedName>
        <fullName evidence="12">OLC1v1038721C1</fullName>
    </submittedName>
</protein>
<feature type="compositionally biased region" description="Polar residues" evidence="10">
    <location>
        <begin position="437"/>
        <end position="447"/>
    </location>
</feature>
<accession>A0AAV1D206</accession>
<dbReference type="InterPro" id="IPR036903">
    <property type="entry name" value="Nup98_auto-Pept-S59_dom_sf"/>
</dbReference>
<keyword evidence="8" id="KW-0539">Nucleus</keyword>
<dbReference type="GO" id="GO:0017056">
    <property type="term" value="F:structural constituent of nuclear pore"/>
    <property type="evidence" value="ECO:0007669"/>
    <property type="project" value="InterPro"/>
</dbReference>
<keyword evidence="5" id="KW-0653">Protein transport</keyword>
<evidence type="ECO:0000313" key="13">
    <source>
        <dbReference type="Proteomes" id="UP001161247"/>
    </source>
</evidence>
<evidence type="ECO:0000256" key="3">
    <source>
        <dbReference type="ARBA" id="ARBA00022448"/>
    </source>
</evidence>
<feature type="compositionally biased region" description="Basic and acidic residues" evidence="10">
    <location>
        <begin position="541"/>
        <end position="558"/>
    </location>
</feature>
<feature type="region of interest" description="Disordered" evidence="10">
    <location>
        <begin position="393"/>
        <end position="451"/>
    </location>
</feature>
<feature type="region of interest" description="Disordered" evidence="10">
    <location>
        <begin position="1"/>
        <end position="120"/>
    </location>
</feature>
<evidence type="ECO:0000256" key="7">
    <source>
        <dbReference type="ARBA" id="ARBA00023132"/>
    </source>
</evidence>
<feature type="compositionally biased region" description="Low complexity" evidence="10">
    <location>
        <begin position="16"/>
        <end position="26"/>
    </location>
</feature>
<keyword evidence="4" id="KW-0509">mRNA transport</keyword>
<proteinExistence type="inferred from homology"/>
<keyword evidence="6" id="KW-0811">Translocation</keyword>
<keyword evidence="3" id="KW-0813">Transport</keyword>
<dbReference type="InterPro" id="IPR037665">
    <property type="entry name" value="Nucleoporin_S59-like"/>
</dbReference>
<dbReference type="Pfam" id="PF04096">
    <property type="entry name" value="Nucleoporin2"/>
    <property type="match status" value="1"/>
</dbReference>
<feature type="compositionally biased region" description="Low complexity" evidence="10">
    <location>
        <begin position="253"/>
        <end position="272"/>
    </location>
</feature>
<dbReference type="GO" id="GO:0048573">
    <property type="term" value="P:photoperiodism, flowering"/>
    <property type="evidence" value="ECO:0007669"/>
    <property type="project" value="UniProtKB-ARBA"/>
</dbReference>
<feature type="region of interest" description="Disordered" evidence="10">
    <location>
        <begin position="236"/>
        <end position="278"/>
    </location>
</feature>
<keyword evidence="13" id="KW-1185">Reference proteome</keyword>
<evidence type="ECO:0000259" key="11">
    <source>
        <dbReference type="PROSITE" id="PS51434"/>
    </source>
</evidence>
<evidence type="ECO:0000313" key="12">
    <source>
        <dbReference type="EMBL" id="CAI9101406.1"/>
    </source>
</evidence>
<feature type="compositionally biased region" description="Low complexity" evidence="10">
    <location>
        <begin position="402"/>
        <end position="431"/>
    </location>
</feature>
<feature type="compositionally biased region" description="Low complexity" evidence="10">
    <location>
        <begin position="325"/>
        <end position="340"/>
    </location>
</feature>
<feature type="compositionally biased region" description="Polar residues" evidence="10">
    <location>
        <begin position="621"/>
        <end position="631"/>
    </location>
</feature>
<evidence type="ECO:0000256" key="9">
    <source>
        <dbReference type="ARBA" id="ARBA00065263"/>
    </source>
</evidence>
<evidence type="ECO:0000256" key="1">
    <source>
        <dbReference type="ARBA" id="ARBA00004567"/>
    </source>
</evidence>
<dbReference type="GO" id="GO:0008139">
    <property type="term" value="F:nuclear localization sequence binding"/>
    <property type="evidence" value="ECO:0007669"/>
    <property type="project" value="TreeGrafter"/>
</dbReference>
<feature type="compositionally biased region" description="Polar residues" evidence="10">
    <location>
        <begin position="53"/>
        <end position="72"/>
    </location>
</feature>
<dbReference type="Gene3D" id="1.10.10.2360">
    <property type="match status" value="1"/>
</dbReference>
<dbReference type="PROSITE" id="PS51434">
    <property type="entry name" value="NUP_C"/>
    <property type="match status" value="1"/>
</dbReference>
<dbReference type="GO" id="GO:0003723">
    <property type="term" value="F:RNA binding"/>
    <property type="evidence" value="ECO:0007669"/>
    <property type="project" value="TreeGrafter"/>
</dbReference>
<evidence type="ECO:0000256" key="5">
    <source>
        <dbReference type="ARBA" id="ARBA00022927"/>
    </source>
</evidence>
<feature type="compositionally biased region" description="Polar residues" evidence="10">
    <location>
        <begin position="296"/>
        <end position="324"/>
    </location>
</feature>
<evidence type="ECO:0000256" key="2">
    <source>
        <dbReference type="ARBA" id="ARBA00008926"/>
    </source>
</evidence>
<dbReference type="SUPFAM" id="SSF82215">
    <property type="entry name" value="C-terminal autoproteolytic domain of nucleoporin nup98"/>
    <property type="match status" value="1"/>
</dbReference>
<feature type="compositionally biased region" description="Polar residues" evidence="10">
    <location>
        <begin position="591"/>
        <end position="613"/>
    </location>
</feature>
<dbReference type="PANTHER" id="PTHR23198">
    <property type="entry name" value="NUCLEOPORIN"/>
    <property type="match status" value="1"/>
</dbReference>
<keyword evidence="7" id="KW-0906">Nuclear pore complex</keyword>